<evidence type="ECO:0000313" key="3">
    <source>
        <dbReference type="Proteomes" id="UP000014975"/>
    </source>
</evidence>
<organism evidence="2 3">
    <name type="scientific">Alkalidesulfovibrio alkalitolerans DSM 16529</name>
    <dbReference type="NCBI Taxonomy" id="1121439"/>
    <lineage>
        <taxon>Bacteria</taxon>
        <taxon>Pseudomonadati</taxon>
        <taxon>Thermodesulfobacteriota</taxon>
        <taxon>Desulfovibrionia</taxon>
        <taxon>Desulfovibrionales</taxon>
        <taxon>Desulfovibrionaceae</taxon>
        <taxon>Alkalidesulfovibrio</taxon>
    </lineage>
</organism>
<dbReference type="STRING" id="1121439.dsat_2364"/>
<dbReference type="PATRIC" id="fig|1121439.3.peg.757"/>
<feature type="domain" description="Putative zinc-finger" evidence="1">
    <location>
        <begin position="19"/>
        <end position="46"/>
    </location>
</feature>
<dbReference type="Pfam" id="PF13490">
    <property type="entry name" value="zf-HC2"/>
    <property type="match status" value="1"/>
</dbReference>
<dbReference type="AlphaFoldDB" id="S7TE78"/>
<protein>
    <recommendedName>
        <fullName evidence="1">Putative zinc-finger domain-containing protein</fullName>
    </recommendedName>
</protein>
<dbReference type="EMBL" id="ATHI01000005">
    <property type="protein sequence ID" value="EPR35001.1"/>
    <property type="molecule type" value="Genomic_DNA"/>
</dbReference>
<proteinExistence type="predicted"/>
<reference evidence="2 3" key="1">
    <citation type="journal article" date="2013" name="Genome Announc.">
        <title>Draft genome sequences for three mercury-methylating, sulfate-reducing bacteria.</title>
        <authorList>
            <person name="Brown S.D."/>
            <person name="Hurt R.A.Jr."/>
            <person name="Gilmour C.C."/>
            <person name="Elias D.A."/>
        </authorList>
    </citation>
    <scope>NUCLEOTIDE SEQUENCE [LARGE SCALE GENOMIC DNA]</scope>
    <source>
        <strain evidence="2 3">DSM 16529</strain>
    </source>
</reference>
<accession>S7TE78</accession>
<dbReference type="Proteomes" id="UP000014975">
    <property type="component" value="Unassembled WGS sequence"/>
</dbReference>
<gene>
    <name evidence="2" type="ORF">dsat_2364</name>
</gene>
<keyword evidence="3" id="KW-1185">Reference proteome</keyword>
<evidence type="ECO:0000313" key="2">
    <source>
        <dbReference type="EMBL" id="EPR35001.1"/>
    </source>
</evidence>
<name>S7TE78_9BACT</name>
<dbReference type="InterPro" id="IPR027383">
    <property type="entry name" value="Znf_put"/>
</dbReference>
<dbReference type="eggNOG" id="ENOG50318UC">
    <property type="taxonomic scope" value="Bacteria"/>
</dbReference>
<dbReference type="InterPro" id="IPR041916">
    <property type="entry name" value="Anti_sigma_zinc_sf"/>
</dbReference>
<evidence type="ECO:0000259" key="1">
    <source>
        <dbReference type="Pfam" id="PF13490"/>
    </source>
</evidence>
<dbReference type="OrthoDB" id="5421222at2"/>
<dbReference type="RefSeq" id="WP_020886250.1">
    <property type="nucleotide sequence ID" value="NZ_ATHI01000005.1"/>
</dbReference>
<sequence length="98" mass="10696">MQRLRSTPPDSPCPEAIDLASYLDGRARGSRRDRIESHLAVCGDCRRAVIDLRRMLGAPGVPERAISDAWLRDIALTCAARLAVAAVARQTEPFSHTA</sequence>
<comment type="caution">
    <text evidence="2">The sequence shown here is derived from an EMBL/GenBank/DDBJ whole genome shotgun (WGS) entry which is preliminary data.</text>
</comment>
<dbReference type="Gene3D" id="1.10.10.1320">
    <property type="entry name" value="Anti-sigma factor, zinc-finger domain"/>
    <property type="match status" value="1"/>
</dbReference>